<evidence type="ECO:0000259" key="8">
    <source>
        <dbReference type="SMART" id="SM00905"/>
    </source>
</evidence>
<protein>
    <recommendedName>
        <fullName evidence="4">dihydroneopterin aldolase</fullName>
        <ecNumber evidence="4">4.1.2.25</ecNumber>
    </recommendedName>
    <alternativeName>
        <fullName evidence="7">7,8-dihydroneopterin aldolase</fullName>
    </alternativeName>
</protein>
<proteinExistence type="inferred from homology"/>
<evidence type="ECO:0000256" key="7">
    <source>
        <dbReference type="ARBA" id="ARBA00032903"/>
    </source>
</evidence>
<dbReference type="GO" id="GO:0004150">
    <property type="term" value="F:dihydroneopterin aldolase activity"/>
    <property type="evidence" value="ECO:0007669"/>
    <property type="project" value="UniProtKB-EC"/>
</dbReference>
<dbReference type="InterPro" id="IPR043133">
    <property type="entry name" value="GTP-CH-I_C/QueF"/>
</dbReference>
<sequence length="125" mass="13834">MSHKIKIKGLRVYAHHGVFDFERQNGQDFYIDVTLWVEGKSSFTDDLSHTVHYGDLAKALVEAAKSHPVDLLETLAQRLLDICLNFAGGSLSGLVKKAKVTVHKPNAPIPYDFEDVSVTLKGKNA</sequence>
<dbReference type="GO" id="GO:0046656">
    <property type="term" value="P:folic acid biosynthetic process"/>
    <property type="evidence" value="ECO:0007669"/>
    <property type="project" value="UniProtKB-KW"/>
</dbReference>
<reference evidence="9" key="1">
    <citation type="submission" date="2020-05" db="EMBL/GenBank/DDBJ databases">
        <authorList>
            <person name="Chiriac C."/>
            <person name="Salcher M."/>
            <person name="Ghai R."/>
            <person name="Kavagutti S V."/>
        </authorList>
    </citation>
    <scope>NUCLEOTIDE SEQUENCE</scope>
</reference>
<gene>
    <name evidence="9" type="ORF">UFOPK1433_00791</name>
    <name evidence="10" type="ORF">UFOPK1843_01052</name>
</gene>
<evidence type="ECO:0000256" key="2">
    <source>
        <dbReference type="ARBA" id="ARBA00005013"/>
    </source>
</evidence>
<feature type="domain" description="Dihydroneopterin aldolase/epimerase" evidence="8">
    <location>
        <begin position="5"/>
        <end position="122"/>
    </location>
</feature>
<evidence type="ECO:0000313" key="9">
    <source>
        <dbReference type="EMBL" id="CAB4545814.1"/>
    </source>
</evidence>
<dbReference type="EMBL" id="CAEZUR010000101">
    <property type="protein sequence ID" value="CAB4614796.1"/>
    <property type="molecule type" value="Genomic_DNA"/>
</dbReference>
<accession>A0A6J6C447</accession>
<keyword evidence="5" id="KW-0289">Folate biosynthesis</keyword>
<dbReference type="PANTHER" id="PTHR42844">
    <property type="entry name" value="DIHYDRONEOPTERIN ALDOLASE 1-RELATED"/>
    <property type="match status" value="1"/>
</dbReference>
<dbReference type="EMBL" id="CAEZSN010000083">
    <property type="protein sequence ID" value="CAB4545814.1"/>
    <property type="molecule type" value="Genomic_DNA"/>
</dbReference>
<evidence type="ECO:0000256" key="5">
    <source>
        <dbReference type="ARBA" id="ARBA00022909"/>
    </source>
</evidence>
<comment type="similarity">
    <text evidence="3">Belongs to the DHNA family.</text>
</comment>
<dbReference type="InterPro" id="IPR006157">
    <property type="entry name" value="FolB_dom"/>
</dbReference>
<evidence type="ECO:0000256" key="1">
    <source>
        <dbReference type="ARBA" id="ARBA00001353"/>
    </source>
</evidence>
<dbReference type="Gene3D" id="3.30.1130.10">
    <property type="match status" value="1"/>
</dbReference>
<dbReference type="EC" id="4.1.2.25" evidence="4"/>
<keyword evidence="6" id="KW-0456">Lyase</keyword>
<organism evidence="9">
    <name type="scientific">freshwater metagenome</name>
    <dbReference type="NCBI Taxonomy" id="449393"/>
    <lineage>
        <taxon>unclassified sequences</taxon>
        <taxon>metagenomes</taxon>
        <taxon>ecological metagenomes</taxon>
    </lineage>
</organism>
<dbReference type="CDD" id="cd00534">
    <property type="entry name" value="DHNA_DHNTPE"/>
    <property type="match status" value="1"/>
</dbReference>
<dbReference type="NCBIfam" id="TIGR00525">
    <property type="entry name" value="folB"/>
    <property type="match status" value="1"/>
</dbReference>
<dbReference type="GO" id="GO:0005737">
    <property type="term" value="C:cytoplasm"/>
    <property type="evidence" value="ECO:0007669"/>
    <property type="project" value="TreeGrafter"/>
</dbReference>
<evidence type="ECO:0000256" key="6">
    <source>
        <dbReference type="ARBA" id="ARBA00023239"/>
    </source>
</evidence>
<evidence type="ECO:0000313" key="10">
    <source>
        <dbReference type="EMBL" id="CAB4614796.1"/>
    </source>
</evidence>
<name>A0A6J6C447_9ZZZZ</name>
<dbReference type="AlphaFoldDB" id="A0A6J6C447"/>
<dbReference type="NCBIfam" id="TIGR00526">
    <property type="entry name" value="folB_dom"/>
    <property type="match status" value="1"/>
</dbReference>
<comment type="pathway">
    <text evidence="2">Cofactor biosynthesis; tetrahydrofolate biosynthesis; 2-amino-4-hydroxy-6-hydroxymethyl-7,8-dihydropteridine diphosphate from 7,8-dihydroneopterin triphosphate: step 3/4.</text>
</comment>
<evidence type="ECO:0000256" key="3">
    <source>
        <dbReference type="ARBA" id="ARBA00005708"/>
    </source>
</evidence>
<dbReference type="InterPro" id="IPR006156">
    <property type="entry name" value="Dihydroneopterin_aldolase"/>
</dbReference>
<dbReference type="PANTHER" id="PTHR42844:SF1">
    <property type="entry name" value="DIHYDRONEOPTERIN ALDOLASE 1-RELATED"/>
    <property type="match status" value="1"/>
</dbReference>
<comment type="catalytic activity">
    <reaction evidence="1">
        <text>7,8-dihydroneopterin = 6-hydroxymethyl-7,8-dihydropterin + glycolaldehyde</text>
        <dbReference type="Rhea" id="RHEA:10540"/>
        <dbReference type="ChEBI" id="CHEBI:17001"/>
        <dbReference type="ChEBI" id="CHEBI:17071"/>
        <dbReference type="ChEBI" id="CHEBI:44841"/>
        <dbReference type="EC" id="4.1.2.25"/>
    </reaction>
</comment>
<evidence type="ECO:0000256" key="4">
    <source>
        <dbReference type="ARBA" id="ARBA00013043"/>
    </source>
</evidence>
<dbReference type="Pfam" id="PF02152">
    <property type="entry name" value="FolB"/>
    <property type="match status" value="1"/>
</dbReference>
<dbReference type="SMART" id="SM00905">
    <property type="entry name" value="FolB"/>
    <property type="match status" value="1"/>
</dbReference>
<dbReference type="SUPFAM" id="SSF55620">
    <property type="entry name" value="Tetrahydrobiopterin biosynthesis enzymes-like"/>
    <property type="match status" value="1"/>
</dbReference>